<proteinExistence type="predicted"/>
<evidence type="ECO:0000313" key="2">
    <source>
        <dbReference type="EMBL" id="KIM56603.1"/>
    </source>
</evidence>
<gene>
    <name evidence="2" type="ORF">SCLCIDRAFT_29434</name>
</gene>
<feature type="compositionally biased region" description="Basic and acidic residues" evidence="1">
    <location>
        <begin position="66"/>
        <end position="76"/>
    </location>
</feature>
<evidence type="ECO:0000313" key="3">
    <source>
        <dbReference type="Proteomes" id="UP000053989"/>
    </source>
</evidence>
<reference evidence="2 3" key="1">
    <citation type="submission" date="2014-04" db="EMBL/GenBank/DDBJ databases">
        <authorList>
            <consortium name="DOE Joint Genome Institute"/>
            <person name="Kuo A."/>
            <person name="Kohler A."/>
            <person name="Nagy L.G."/>
            <person name="Floudas D."/>
            <person name="Copeland A."/>
            <person name="Barry K.W."/>
            <person name="Cichocki N."/>
            <person name="Veneault-Fourrey C."/>
            <person name="LaButti K."/>
            <person name="Lindquist E.A."/>
            <person name="Lipzen A."/>
            <person name="Lundell T."/>
            <person name="Morin E."/>
            <person name="Murat C."/>
            <person name="Sun H."/>
            <person name="Tunlid A."/>
            <person name="Henrissat B."/>
            <person name="Grigoriev I.V."/>
            <person name="Hibbett D.S."/>
            <person name="Martin F."/>
            <person name="Nordberg H.P."/>
            <person name="Cantor M.N."/>
            <person name="Hua S.X."/>
        </authorList>
    </citation>
    <scope>NUCLEOTIDE SEQUENCE [LARGE SCALE GENOMIC DNA]</scope>
    <source>
        <strain evidence="2 3">Foug A</strain>
    </source>
</reference>
<evidence type="ECO:0000256" key="1">
    <source>
        <dbReference type="SAM" id="MobiDB-lite"/>
    </source>
</evidence>
<organism evidence="2 3">
    <name type="scientific">Scleroderma citrinum Foug A</name>
    <dbReference type="NCBI Taxonomy" id="1036808"/>
    <lineage>
        <taxon>Eukaryota</taxon>
        <taxon>Fungi</taxon>
        <taxon>Dikarya</taxon>
        <taxon>Basidiomycota</taxon>
        <taxon>Agaricomycotina</taxon>
        <taxon>Agaricomycetes</taxon>
        <taxon>Agaricomycetidae</taxon>
        <taxon>Boletales</taxon>
        <taxon>Sclerodermatineae</taxon>
        <taxon>Sclerodermataceae</taxon>
        <taxon>Scleroderma</taxon>
    </lineage>
</organism>
<dbReference type="Proteomes" id="UP000053989">
    <property type="component" value="Unassembled WGS sequence"/>
</dbReference>
<dbReference type="STRING" id="1036808.A0A0C2Z3X6"/>
<dbReference type="HOGENOM" id="CLU_1636378_0_0_1"/>
<sequence>MASEWDDSTGGRGDRGSPCVRLCLLAFYGDDLRPRQRWTRGSAAPKKGHRVDHTAGNGTRSGNCTGHRETKWHTSPDEMTSCRAAPHRTAPGQRSPTGRAYSRWFRDRPAAHHIPVEIYCIPTPTPPPGVPKHPPRKRKGILPYQGPDDTDETLRSTRLKRS</sequence>
<accession>A0A0C2Z3X6</accession>
<reference evidence="3" key="2">
    <citation type="submission" date="2015-01" db="EMBL/GenBank/DDBJ databases">
        <title>Evolutionary Origins and Diversification of the Mycorrhizal Mutualists.</title>
        <authorList>
            <consortium name="DOE Joint Genome Institute"/>
            <consortium name="Mycorrhizal Genomics Consortium"/>
            <person name="Kohler A."/>
            <person name="Kuo A."/>
            <person name="Nagy L.G."/>
            <person name="Floudas D."/>
            <person name="Copeland A."/>
            <person name="Barry K.W."/>
            <person name="Cichocki N."/>
            <person name="Veneault-Fourrey C."/>
            <person name="LaButti K."/>
            <person name="Lindquist E.A."/>
            <person name="Lipzen A."/>
            <person name="Lundell T."/>
            <person name="Morin E."/>
            <person name="Murat C."/>
            <person name="Riley R."/>
            <person name="Ohm R."/>
            <person name="Sun H."/>
            <person name="Tunlid A."/>
            <person name="Henrissat B."/>
            <person name="Grigoriev I.V."/>
            <person name="Hibbett D.S."/>
            <person name="Martin F."/>
        </authorList>
    </citation>
    <scope>NUCLEOTIDE SEQUENCE [LARGE SCALE GENOMIC DNA]</scope>
    <source>
        <strain evidence="3">Foug A</strain>
    </source>
</reference>
<feature type="compositionally biased region" description="Pro residues" evidence="1">
    <location>
        <begin position="123"/>
        <end position="132"/>
    </location>
</feature>
<feature type="region of interest" description="Disordered" evidence="1">
    <location>
        <begin position="38"/>
        <end position="100"/>
    </location>
</feature>
<feature type="region of interest" description="Disordered" evidence="1">
    <location>
        <begin position="122"/>
        <end position="162"/>
    </location>
</feature>
<protein>
    <submittedName>
        <fullName evidence="2">Uncharacterized protein</fullName>
    </submittedName>
</protein>
<name>A0A0C2Z3X6_9AGAM</name>
<dbReference type="InParanoid" id="A0A0C2Z3X6"/>
<dbReference type="AlphaFoldDB" id="A0A0C2Z3X6"/>
<keyword evidence="3" id="KW-1185">Reference proteome</keyword>
<dbReference type="EMBL" id="KN822113">
    <property type="protein sequence ID" value="KIM56603.1"/>
    <property type="molecule type" value="Genomic_DNA"/>
</dbReference>